<evidence type="ECO:0000313" key="3">
    <source>
        <dbReference type="Proteomes" id="UP000192872"/>
    </source>
</evidence>
<dbReference type="EMBL" id="LWDL01000031">
    <property type="protein sequence ID" value="OQW49582.1"/>
    <property type="molecule type" value="Genomic_DNA"/>
</dbReference>
<dbReference type="RefSeq" id="WP_376799784.1">
    <property type="nucleotide sequence ID" value="NZ_DHWE01000020.1"/>
</dbReference>
<gene>
    <name evidence="2" type="ORF">A4S15_02320</name>
</gene>
<dbReference type="Proteomes" id="UP000192872">
    <property type="component" value="Unassembled WGS sequence"/>
</dbReference>
<comment type="caution">
    <text evidence="2">The sequence shown here is derived from an EMBL/GenBank/DDBJ whole genome shotgun (WGS) entry which is preliminary data.</text>
</comment>
<organism evidence="2 3">
    <name type="scientific">Candidatus Raskinella chloraquaticus</name>
    <dbReference type="NCBI Taxonomy" id="1951219"/>
    <lineage>
        <taxon>Bacteria</taxon>
        <taxon>Pseudomonadati</taxon>
        <taxon>Pseudomonadota</taxon>
        <taxon>Alphaproteobacteria</taxon>
        <taxon>Hyphomicrobiales</taxon>
        <taxon>Phreatobacteraceae</taxon>
        <taxon>Candidatus Raskinella</taxon>
    </lineage>
</organism>
<evidence type="ECO:0000313" key="2">
    <source>
        <dbReference type="EMBL" id="OQW49582.1"/>
    </source>
</evidence>
<sequence>MPWLYELALEAYRAIRSGEKEEGQKSLQRFRDALELMQRGPFFEEFGLDRMSLKMMRSDFMEMFEFTDFDDFDDPASTGGRKRMPPAKKEG</sequence>
<evidence type="ECO:0000256" key="1">
    <source>
        <dbReference type="SAM" id="MobiDB-lite"/>
    </source>
</evidence>
<reference evidence="2 3" key="1">
    <citation type="journal article" date="2017" name="Water Res.">
        <title>Comammox in drinking water systems.</title>
        <authorList>
            <person name="Wang Y."/>
            <person name="Ma L."/>
            <person name="Mao Y."/>
            <person name="Jiang X."/>
            <person name="Xia Y."/>
            <person name="Yu K."/>
            <person name="Li B."/>
            <person name="Zhang T."/>
        </authorList>
    </citation>
    <scope>NUCLEOTIDE SEQUENCE [LARGE SCALE GENOMIC DNA]</scope>
    <source>
        <strain evidence="2">SG_bin8</strain>
    </source>
</reference>
<protein>
    <submittedName>
        <fullName evidence="2">Uncharacterized protein</fullName>
    </submittedName>
</protein>
<feature type="compositionally biased region" description="Basic residues" evidence="1">
    <location>
        <begin position="80"/>
        <end position="91"/>
    </location>
</feature>
<name>A0A1W9HQQ0_9HYPH</name>
<proteinExistence type="predicted"/>
<feature type="region of interest" description="Disordered" evidence="1">
    <location>
        <begin position="70"/>
        <end position="91"/>
    </location>
</feature>
<accession>A0A1W9HQQ0</accession>
<dbReference type="AlphaFoldDB" id="A0A1W9HQQ0"/>